<dbReference type="InterPro" id="IPR000086">
    <property type="entry name" value="NUDIX_hydrolase_dom"/>
</dbReference>
<dbReference type="RefSeq" id="XP_012652853.1">
    <property type="nucleotide sequence ID" value="XM_012797399.1"/>
</dbReference>
<organism evidence="4 5">
    <name type="scientific">Tetrahymena thermophila (strain SB210)</name>
    <dbReference type="NCBI Taxonomy" id="312017"/>
    <lineage>
        <taxon>Eukaryota</taxon>
        <taxon>Sar</taxon>
        <taxon>Alveolata</taxon>
        <taxon>Ciliophora</taxon>
        <taxon>Intramacronucleata</taxon>
        <taxon>Oligohymenophorea</taxon>
        <taxon>Hymenostomatida</taxon>
        <taxon>Tetrahymenina</taxon>
        <taxon>Tetrahymenidae</taxon>
        <taxon>Tetrahymena</taxon>
    </lineage>
</organism>
<evidence type="ECO:0000256" key="2">
    <source>
        <dbReference type="SAM" id="Phobius"/>
    </source>
</evidence>
<proteinExistence type="predicted"/>
<dbReference type="AlphaFoldDB" id="W7XIG9"/>
<dbReference type="PROSITE" id="PS00893">
    <property type="entry name" value="NUDIX_BOX"/>
    <property type="match status" value="1"/>
</dbReference>
<sequence length="255" mass="30354">MQFLFDSLNFQLIILFFNCASFLQLLNIQIIIKKKSFQIKMIFLKRQLKFLQAQKNNFYTPINSFYQKNQFQFSSSDNSQNTEQQQEYDKYGRKFPPRKGEYLVPSITTDAVVLRKYKNYTHRYEVLMIKRKNEPYKGYLAFPGGFLDYNEEPSQGCLRELKEETGLDGISCELITVKGEPQRDPREHIVSIFYKVEVDQNQRPIANDDAADARFYRLEKLLKPNKSIAFDHLEILNMVYNKVRKYEKKKKTRIT</sequence>
<keyword evidence="2" id="KW-0812">Transmembrane</keyword>
<dbReference type="GO" id="GO:0016787">
    <property type="term" value="F:hydrolase activity"/>
    <property type="evidence" value="ECO:0007669"/>
    <property type="project" value="UniProtKB-KW"/>
</dbReference>
<dbReference type="OrthoDB" id="447842at2759"/>
<dbReference type="STRING" id="312017.W7XIG9"/>
<protein>
    <submittedName>
        <fullName evidence="4">NUDIX hydrolase</fullName>
    </submittedName>
</protein>
<dbReference type="InParanoid" id="W7XIG9"/>
<evidence type="ECO:0000313" key="5">
    <source>
        <dbReference type="Proteomes" id="UP000009168"/>
    </source>
</evidence>
<dbReference type="CDD" id="cd18873">
    <property type="entry name" value="NUDIX_NadM_like"/>
    <property type="match status" value="1"/>
</dbReference>
<dbReference type="GeneID" id="24437003"/>
<dbReference type="Gene3D" id="3.90.79.10">
    <property type="entry name" value="Nucleoside Triphosphate Pyrophosphohydrolase"/>
    <property type="match status" value="1"/>
</dbReference>
<name>W7XIG9_TETTS</name>
<feature type="transmembrane region" description="Helical" evidence="2">
    <location>
        <begin position="12"/>
        <end position="32"/>
    </location>
</feature>
<gene>
    <name evidence="4" type="ORF">TTHERM_000050609</name>
</gene>
<dbReference type="InterPro" id="IPR020084">
    <property type="entry name" value="NUDIX_hydrolase_CS"/>
</dbReference>
<keyword evidence="2" id="KW-1133">Transmembrane helix</keyword>
<feature type="domain" description="Nudix hydrolase" evidence="3">
    <location>
        <begin position="105"/>
        <end position="240"/>
    </location>
</feature>
<dbReference type="SUPFAM" id="SSF55811">
    <property type="entry name" value="Nudix"/>
    <property type="match status" value="1"/>
</dbReference>
<dbReference type="PANTHER" id="PTHR43736">
    <property type="entry name" value="ADP-RIBOSE PYROPHOSPHATASE"/>
    <property type="match status" value="1"/>
</dbReference>
<dbReference type="PANTHER" id="PTHR43736:SF5">
    <property type="entry name" value="NUDIX HYDROLASE DOMAIN-CONTAINING PROTEIN"/>
    <property type="match status" value="1"/>
</dbReference>
<dbReference type="EMBL" id="GG662712">
    <property type="protein sequence ID" value="EWS74631.1"/>
    <property type="molecule type" value="Genomic_DNA"/>
</dbReference>
<dbReference type="InterPro" id="IPR015797">
    <property type="entry name" value="NUDIX_hydrolase-like_dom_sf"/>
</dbReference>
<keyword evidence="1 4" id="KW-0378">Hydrolase</keyword>
<evidence type="ECO:0000313" key="4">
    <source>
        <dbReference type="EMBL" id="EWS74631.1"/>
    </source>
</evidence>
<evidence type="ECO:0000256" key="1">
    <source>
        <dbReference type="ARBA" id="ARBA00022801"/>
    </source>
</evidence>
<dbReference type="KEGG" id="tet:TTHERM_000050609"/>
<keyword evidence="5" id="KW-1185">Reference proteome</keyword>
<dbReference type="PROSITE" id="PS51462">
    <property type="entry name" value="NUDIX"/>
    <property type="match status" value="1"/>
</dbReference>
<reference evidence="5" key="1">
    <citation type="journal article" date="2006" name="PLoS Biol.">
        <title>Macronuclear genome sequence of the ciliate Tetrahymena thermophila, a model eukaryote.</title>
        <authorList>
            <person name="Eisen J.A."/>
            <person name="Coyne R.S."/>
            <person name="Wu M."/>
            <person name="Wu D."/>
            <person name="Thiagarajan M."/>
            <person name="Wortman J.R."/>
            <person name="Badger J.H."/>
            <person name="Ren Q."/>
            <person name="Amedeo P."/>
            <person name="Jones K.M."/>
            <person name="Tallon L.J."/>
            <person name="Delcher A.L."/>
            <person name="Salzberg S.L."/>
            <person name="Silva J.C."/>
            <person name="Haas B.J."/>
            <person name="Majoros W.H."/>
            <person name="Farzad M."/>
            <person name="Carlton J.M."/>
            <person name="Smith R.K. Jr."/>
            <person name="Garg J."/>
            <person name="Pearlman R.E."/>
            <person name="Karrer K.M."/>
            <person name="Sun L."/>
            <person name="Manning G."/>
            <person name="Elde N.C."/>
            <person name="Turkewitz A.P."/>
            <person name="Asai D.J."/>
            <person name="Wilkes D.E."/>
            <person name="Wang Y."/>
            <person name="Cai H."/>
            <person name="Collins K."/>
            <person name="Stewart B.A."/>
            <person name="Lee S.R."/>
            <person name="Wilamowska K."/>
            <person name="Weinberg Z."/>
            <person name="Ruzzo W.L."/>
            <person name="Wloga D."/>
            <person name="Gaertig J."/>
            <person name="Frankel J."/>
            <person name="Tsao C.-C."/>
            <person name="Gorovsky M.A."/>
            <person name="Keeling P.J."/>
            <person name="Waller R.F."/>
            <person name="Patron N.J."/>
            <person name="Cherry J.M."/>
            <person name="Stover N.A."/>
            <person name="Krieger C.J."/>
            <person name="del Toro C."/>
            <person name="Ryder H.F."/>
            <person name="Williamson S.C."/>
            <person name="Barbeau R.A."/>
            <person name="Hamilton E.P."/>
            <person name="Orias E."/>
        </authorList>
    </citation>
    <scope>NUCLEOTIDE SEQUENCE [LARGE SCALE GENOMIC DNA]</scope>
    <source>
        <strain evidence="5">SB210</strain>
    </source>
</reference>
<accession>W7XIG9</accession>
<evidence type="ECO:0000259" key="3">
    <source>
        <dbReference type="PROSITE" id="PS51462"/>
    </source>
</evidence>
<dbReference type="Pfam" id="PF00293">
    <property type="entry name" value="NUDIX"/>
    <property type="match status" value="1"/>
</dbReference>
<dbReference type="Proteomes" id="UP000009168">
    <property type="component" value="Unassembled WGS sequence"/>
</dbReference>
<keyword evidence="2" id="KW-0472">Membrane</keyword>